<gene>
    <name evidence="2" type="ORF">AVL62_09515</name>
</gene>
<sequence length="284" mass="30399">MLRTLGSGTSSVRAYGLQDVRRALDVCAEDPVSNVFVAARIRESGLVGTRGPLYGYETGGEHALCWCAANVVPVGASPRALGALAGTVVKRRATASSVFGPADQVLDLWGRLRRHWGEPREVRRNQPVMTMQALPSEVGVPLDPQVRPARPEEVDLVLPAAAAMFTEEIGYPPYRGNATAYRRAVAGLVDEGHTLVRVEDGEVVFKADLGSVALGVAQVQGVWVNPRWRGQGVAAPAMAAVVEHTIRHVAPVVTLYVNDFNAPALATYRRVGMVQTGTFATVLL</sequence>
<keyword evidence="2" id="KW-0808">Transferase</keyword>
<dbReference type="EMBL" id="LQBL01000032">
    <property type="protein sequence ID" value="KUG51553.1"/>
    <property type="molecule type" value="Genomic_DNA"/>
</dbReference>
<organism evidence="2 3">
    <name type="scientific">Serinicoccus chungangensis</name>
    <dbReference type="NCBI Taxonomy" id="767452"/>
    <lineage>
        <taxon>Bacteria</taxon>
        <taxon>Bacillati</taxon>
        <taxon>Actinomycetota</taxon>
        <taxon>Actinomycetes</taxon>
        <taxon>Micrococcales</taxon>
        <taxon>Ornithinimicrobiaceae</taxon>
        <taxon>Serinicoccus</taxon>
    </lineage>
</organism>
<reference evidence="2 3" key="1">
    <citation type="submission" date="2015-12" db="EMBL/GenBank/DDBJ databases">
        <title>Serinicoccus chungangenesis strain CD08_5 genome sequencing and assembly.</title>
        <authorList>
            <person name="Chander A.M."/>
            <person name="Kaur G."/>
            <person name="Nair G.R."/>
            <person name="Dhawan D.K."/>
            <person name="Kochhar R.K."/>
            <person name="Mayilraj S."/>
            <person name="Bhadada S.K."/>
        </authorList>
    </citation>
    <scope>NUCLEOTIDE SEQUENCE [LARGE SCALE GENOMIC DNA]</scope>
    <source>
        <strain evidence="2 3">CD08_5</strain>
    </source>
</reference>
<dbReference type="Pfam" id="PF00583">
    <property type="entry name" value="Acetyltransf_1"/>
    <property type="match status" value="1"/>
</dbReference>
<dbReference type="GO" id="GO:0016747">
    <property type="term" value="F:acyltransferase activity, transferring groups other than amino-acyl groups"/>
    <property type="evidence" value="ECO:0007669"/>
    <property type="project" value="InterPro"/>
</dbReference>
<evidence type="ECO:0000313" key="2">
    <source>
        <dbReference type="EMBL" id="KUG51553.1"/>
    </source>
</evidence>
<dbReference type="InterPro" id="IPR000182">
    <property type="entry name" value="GNAT_dom"/>
</dbReference>
<dbReference type="STRING" id="767452.AVL62_09515"/>
<dbReference type="AlphaFoldDB" id="A0A0W8I1H4"/>
<evidence type="ECO:0000313" key="3">
    <source>
        <dbReference type="Proteomes" id="UP000054837"/>
    </source>
</evidence>
<dbReference type="Pfam" id="PF13312">
    <property type="entry name" value="DUF4081"/>
    <property type="match status" value="1"/>
</dbReference>
<dbReference type="Gene3D" id="3.40.630.30">
    <property type="match status" value="1"/>
</dbReference>
<feature type="domain" description="N-acetyltransferase" evidence="1">
    <location>
        <begin position="144"/>
        <end position="284"/>
    </location>
</feature>
<dbReference type="OrthoDB" id="5241264at2"/>
<dbReference type="RefSeq" id="WP_058892450.1">
    <property type="nucleotide sequence ID" value="NZ_LQBL01000032.1"/>
</dbReference>
<dbReference type="SUPFAM" id="SSF55729">
    <property type="entry name" value="Acyl-CoA N-acyltransferases (Nat)"/>
    <property type="match status" value="1"/>
</dbReference>
<keyword evidence="3" id="KW-1185">Reference proteome</keyword>
<dbReference type="InterPro" id="IPR016181">
    <property type="entry name" value="Acyl_CoA_acyltransferase"/>
</dbReference>
<accession>A0A0W8I1H4</accession>
<protein>
    <submittedName>
        <fullName evidence="2">Acetyltransferase</fullName>
    </submittedName>
</protein>
<dbReference type="InterPro" id="IPR025289">
    <property type="entry name" value="DUF4081"/>
</dbReference>
<comment type="caution">
    <text evidence="2">The sequence shown here is derived from an EMBL/GenBank/DDBJ whole genome shotgun (WGS) entry which is preliminary data.</text>
</comment>
<evidence type="ECO:0000259" key="1">
    <source>
        <dbReference type="PROSITE" id="PS51186"/>
    </source>
</evidence>
<dbReference type="Proteomes" id="UP000054837">
    <property type="component" value="Unassembled WGS sequence"/>
</dbReference>
<dbReference type="PROSITE" id="PS51186">
    <property type="entry name" value="GNAT"/>
    <property type="match status" value="1"/>
</dbReference>
<dbReference type="InterPro" id="IPR016794">
    <property type="entry name" value="UCP21603_acetyltransf"/>
</dbReference>
<name>A0A0W8I1H4_9MICO</name>
<proteinExistence type="predicted"/>
<dbReference type="PIRSF" id="PIRSF021603">
    <property type="entry name" value="UCP21603_acetyltransf"/>
    <property type="match status" value="1"/>
</dbReference>